<dbReference type="EMBL" id="AWGH01000049">
    <property type="protein sequence ID" value="ODN78075.1"/>
    <property type="molecule type" value="Genomic_DNA"/>
</dbReference>
<dbReference type="Proteomes" id="UP000094819">
    <property type="component" value="Unassembled WGS sequence"/>
</dbReference>
<evidence type="ECO:0000313" key="2">
    <source>
        <dbReference type="Proteomes" id="UP000094819"/>
    </source>
</evidence>
<dbReference type="RefSeq" id="XP_019028028.1">
    <property type="nucleotide sequence ID" value="XM_019179967.1"/>
</dbReference>
<name>A0A1E3HPK2_9TREE</name>
<dbReference type="AlphaFoldDB" id="A0A1E3HPK2"/>
<reference evidence="1 2" key="1">
    <citation type="submission" date="2016-06" db="EMBL/GenBank/DDBJ databases">
        <title>Evolution of pathogenesis and genome organization in the Tremellales.</title>
        <authorList>
            <person name="Cuomo C."/>
            <person name="Litvintseva A."/>
            <person name="Heitman J."/>
            <person name="Chen Y."/>
            <person name="Sun S."/>
            <person name="Springer D."/>
            <person name="Dromer F."/>
            <person name="Young S."/>
            <person name="Zeng Q."/>
            <person name="Chapman S."/>
            <person name="Gujja S."/>
            <person name="Saif S."/>
            <person name="Birren B."/>
        </authorList>
    </citation>
    <scope>NUCLEOTIDE SEQUENCE [LARGE SCALE GENOMIC DNA]</scope>
    <source>
        <strain evidence="1 2">CBS 7118</strain>
    </source>
</reference>
<gene>
    <name evidence="1" type="ORF">L198_07994</name>
</gene>
<comment type="caution">
    <text evidence="1">The sequence shown here is derived from an EMBL/GenBank/DDBJ whole genome shotgun (WGS) entry which is preliminary data.</text>
</comment>
<accession>A0A1E3HPK2</accession>
<dbReference type="GeneID" id="30197205"/>
<sequence length="209" mass="23513">MTKLFSRGPWTLWRQPFFTARERIADGIDIPSAHSPIFDLESFFWALVYVPLHSDTQGGTSNTRDASIFRSLFGSFPASESKRSAFLWSNGASENIYNAQCCLSPLKDLLRRLLDFLRDYHQQSLEAMNGKEGEIRKAGFIGNSRTIRKGGKGGEGTEGREVGKVEMVENAGEVEMMCPWTEGEENMAVDEFIEILGNYVREQVEGGRE</sequence>
<evidence type="ECO:0008006" key="3">
    <source>
        <dbReference type="Google" id="ProtNLM"/>
    </source>
</evidence>
<proteinExistence type="predicted"/>
<organism evidence="1 2">
    <name type="scientific">Cryptococcus wingfieldii CBS 7118</name>
    <dbReference type="NCBI Taxonomy" id="1295528"/>
    <lineage>
        <taxon>Eukaryota</taxon>
        <taxon>Fungi</taxon>
        <taxon>Dikarya</taxon>
        <taxon>Basidiomycota</taxon>
        <taxon>Agaricomycotina</taxon>
        <taxon>Tremellomycetes</taxon>
        <taxon>Tremellales</taxon>
        <taxon>Cryptococcaceae</taxon>
        <taxon>Cryptococcus</taxon>
    </lineage>
</organism>
<keyword evidence="2" id="KW-1185">Reference proteome</keyword>
<evidence type="ECO:0000313" key="1">
    <source>
        <dbReference type="EMBL" id="ODN78075.1"/>
    </source>
</evidence>
<protein>
    <recommendedName>
        <fullName evidence="3">Fungal-type protein kinase domain-containing protein</fullName>
    </recommendedName>
</protein>